<dbReference type="EMBL" id="MHQC01000039">
    <property type="protein sequence ID" value="OGZ94247.1"/>
    <property type="molecule type" value="Genomic_DNA"/>
</dbReference>
<sequence>MKEPLTDEELLAFGISYAPAIFSIVRERWLERIPRAPLRRMYGLWNEVEGLAAVVETSWKHPKTEREMLLAVSYTPSPSDNSPSGVSELYASSLISQYSLVTQNLV</sequence>
<organism evidence="1 2">
    <name type="scientific">Candidatus Sungbacteria bacterium RIFCSPHIGHO2_01_FULL_47_32</name>
    <dbReference type="NCBI Taxonomy" id="1802264"/>
    <lineage>
        <taxon>Bacteria</taxon>
        <taxon>Candidatus Sungiibacteriota</taxon>
    </lineage>
</organism>
<reference evidence="1 2" key="1">
    <citation type="journal article" date="2016" name="Nat. Commun.">
        <title>Thousands of microbial genomes shed light on interconnected biogeochemical processes in an aquifer system.</title>
        <authorList>
            <person name="Anantharaman K."/>
            <person name="Brown C.T."/>
            <person name="Hug L.A."/>
            <person name="Sharon I."/>
            <person name="Castelle C.J."/>
            <person name="Probst A.J."/>
            <person name="Thomas B.C."/>
            <person name="Singh A."/>
            <person name="Wilkins M.J."/>
            <person name="Karaoz U."/>
            <person name="Brodie E.L."/>
            <person name="Williams K.H."/>
            <person name="Hubbard S.S."/>
            <person name="Banfield J.F."/>
        </authorList>
    </citation>
    <scope>NUCLEOTIDE SEQUENCE [LARGE SCALE GENOMIC DNA]</scope>
</reference>
<dbReference type="AlphaFoldDB" id="A0A1G2K4A9"/>
<dbReference type="Proteomes" id="UP000177152">
    <property type="component" value="Unassembled WGS sequence"/>
</dbReference>
<name>A0A1G2K4A9_9BACT</name>
<protein>
    <submittedName>
        <fullName evidence="1">Uncharacterized protein</fullName>
    </submittedName>
</protein>
<accession>A0A1G2K4A9</accession>
<proteinExistence type="predicted"/>
<gene>
    <name evidence="1" type="ORF">A2633_05545</name>
</gene>
<evidence type="ECO:0000313" key="2">
    <source>
        <dbReference type="Proteomes" id="UP000177152"/>
    </source>
</evidence>
<evidence type="ECO:0000313" key="1">
    <source>
        <dbReference type="EMBL" id="OGZ94247.1"/>
    </source>
</evidence>
<comment type="caution">
    <text evidence="1">The sequence shown here is derived from an EMBL/GenBank/DDBJ whole genome shotgun (WGS) entry which is preliminary data.</text>
</comment>